<dbReference type="Proteomes" id="UP000807115">
    <property type="component" value="Chromosome 2"/>
</dbReference>
<protein>
    <submittedName>
        <fullName evidence="1">Uncharacterized protein</fullName>
    </submittedName>
</protein>
<name>A0A921RR55_SORBI</name>
<comment type="caution">
    <text evidence="1">The sequence shown here is derived from an EMBL/GenBank/DDBJ whole genome shotgun (WGS) entry which is preliminary data.</text>
</comment>
<evidence type="ECO:0000313" key="2">
    <source>
        <dbReference type="Proteomes" id="UP000807115"/>
    </source>
</evidence>
<accession>A0A921RR55</accession>
<dbReference type="EMBL" id="CM027681">
    <property type="protein sequence ID" value="KAG0543870.1"/>
    <property type="molecule type" value="Genomic_DNA"/>
</dbReference>
<gene>
    <name evidence="1" type="ORF">BDA96_02G226200</name>
</gene>
<sequence length="99" mass="11529">MAFTWIRLPKPARSHALSQPDSDDASTGHRSDGLMEYFSRSHCCMRHRWSTYHRATIIYQGFENPSGDRLNSGLHLESLKQFFYLVLSSLYTDAKTFWP</sequence>
<reference evidence="1" key="1">
    <citation type="journal article" date="2019" name="BMC Genomics">
        <title>A new reference genome for Sorghum bicolor reveals high levels of sequence similarity between sweet and grain genotypes: implications for the genetics of sugar metabolism.</title>
        <authorList>
            <person name="Cooper E.A."/>
            <person name="Brenton Z.W."/>
            <person name="Flinn B.S."/>
            <person name="Jenkins J."/>
            <person name="Shu S."/>
            <person name="Flowers D."/>
            <person name="Luo F."/>
            <person name="Wang Y."/>
            <person name="Xia P."/>
            <person name="Barry K."/>
            <person name="Daum C."/>
            <person name="Lipzen A."/>
            <person name="Yoshinaga Y."/>
            <person name="Schmutz J."/>
            <person name="Saski C."/>
            <person name="Vermerris W."/>
            <person name="Kresovich S."/>
        </authorList>
    </citation>
    <scope>NUCLEOTIDE SEQUENCE</scope>
</reference>
<reference evidence="1" key="2">
    <citation type="submission" date="2020-10" db="EMBL/GenBank/DDBJ databases">
        <authorList>
            <person name="Cooper E.A."/>
            <person name="Brenton Z.W."/>
            <person name="Flinn B.S."/>
            <person name="Jenkins J."/>
            <person name="Shu S."/>
            <person name="Flowers D."/>
            <person name="Luo F."/>
            <person name="Wang Y."/>
            <person name="Xia P."/>
            <person name="Barry K."/>
            <person name="Daum C."/>
            <person name="Lipzen A."/>
            <person name="Yoshinaga Y."/>
            <person name="Schmutz J."/>
            <person name="Saski C."/>
            <person name="Vermerris W."/>
            <person name="Kresovich S."/>
        </authorList>
    </citation>
    <scope>NUCLEOTIDE SEQUENCE</scope>
</reference>
<organism evidence="1 2">
    <name type="scientific">Sorghum bicolor</name>
    <name type="common">Sorghum</name>
    <name type="synonym">Sorghum vulgare</name>
    <dbReference type="NCBI Taxonomy" id="4558"/>
    <lineage>
        <taxon>Eukaryota</taxon>
        <taxon>Viridiplantae</taxon>
        <taxon>Streptophyta</taxon>
        <taxon>Embryophyta</taxon>
        <taxon>Tracheophyta</taxon>
        <taxon>Spermatophyta</taxon>
        <taxon>Magnoliopsida</taxon>
        <taxon>Liliopsida</taxon>
        <taxon>Poales</taxon>
        <taxon>Poaceae</taxon>
        <taxon>PACMAD clade</taxon>
        <taxon>Panicoideae</taxon>
        <taxon>Andropogonodae</taxon>
        <taxon>Andropogoneae</taxon>
        <taxon>Sorghinae</taxon>
        <taxon>Sorghum</taxon>
    </lineage>
</organism>
<proteinExistence type="predicted"/>
<dbReference type="AlphaFoldDB" id="A0A921RR55"/>
<evidence type="ECO:0000313" key="1">
    <source>
        <dbReference type="EMBL" id="KAG0543870.1"/>
    </source>
</evidence>